<dbReference type="STRING" id="151549.A0A4C1TLV2"/>
<dbReference type="OrthoDB" id="546450at2759"/>
<dbReference type="SMART" id="SM00020">
    <property type="entry name" value="Tryp_SPc"/>
    <property type="match status" value="1"/>
</dbReference>
<evidence type="ECO:0000256" key="4">
    <source>
        <dbReference type="SAM" id="MobiDB-lite"/>
    </source>
</evidence>
<keyword evidence="3" id="KW-0720">Serine protease</keyword>
<dbReference type="InterPro" id="IPR043504">
    <property type="entry name" value="Peptidase_S1_PA_chymotrypsin"/>
</dbReference>
<dbReference type="PANTHER" id="PTHR24264:SF54">
    <property type="entry name" value="PEPTIDASE S1 DOMAIN-CONTAINING PROTEIN"/>
    <property type="match status" value="1"/>
</dbReference>
<protein>
    <submittedName>
        <fullName evidence="6">Serine proteinase stubble</fullName>
    </submittedName>
</protein>
<sequence length="372" mass="41287">MTSKPAQDGRNQLITAGKERFSSGYHDQDVSTRDDLPLSGSYGRPSIALGPVDAPKCSHCRMTCRFMWFMIKVTFAEHDRCNATQRPETRFVIRAIVNNFSFTNFDKDIALLRLNERVPISEVIRPICLPSNDNDLFVGETGTAAGWGTLSEEGKVSCVLNSVSVPVLSNEECRATKYTSSMITDNMLCAGYPKTGGKDSCQSKKTTCRGSIGSEIALGSETILEPRSGLEMSGMGMEMENESVSESKAESGSEFRAGSGFEFRTKFNRQRNRNRNREKNRDQDHDETFLFCALAAKVACESSQTCVVLIYRGDSGGPLIVERKSDKRFQIIGVVSWGNGCARVGYPGVYTRVTKFLKWIRENTQDGCYCTE</sequence>
<dbReference type="SUPFAM" id="SSF50494">
    <property type="entry name" value="Trypsin-like serine proteases"/>
    <property type="match status" value="1"/>
</dbReference>
<accession>A0A4C1TLV2</accession>
<reference evidence="6 7" key="1">
    <citation type="journal article" date="2019" name="Commun. Biol.">
        <title>The bagworm genome reveals a unique fibroin gene that provides high tensile strength.</title>
        <authorList>
            <person name="Kono N."/>
            <person name="Nakamura H."/>
            <person name="Ohtoshi R."/>
            <person name="Tomita M."/>
            <person name="Numata K."/>
            <person name="Arakawa K."/>
        </authorList>
    </citation>
    <scope>NUCLEOTIDE SEQUENCE [LARGE SCALE GENOMIC DNA]</scope>
</reference>
<dbReference type="InterPro" id="IPR050127">
    <property type="entry name" value="Serine_Proteases_S1"/>
</dbReference>
<evidence type="ECO:0000256" key="2">
    <source>
        <dbReference type="ARBA" id="ARBA00022801"/>
    </source>
</evidence>
<dbReference type="InterPro" id="IPR009003">
    <property type="entry name" value="Peptidase_S1_PA"/>
</dbReference>
<comment type="caution">
    <text evidence="6">The sequence shown here is derived from an EMBL/GenBank/DDBJ whole genome shotgun (WGS) entry which is preliminary data.</text>
</comment>
<dbReference type="GO" id="GO:0005615">
    <property type="term" value="C:extracellular space"/>
    <property type="evidence" value="ECO:0007669"/>
    <property type="project" value="TreeGrafter"/>
</dbReference>
<evidence type="ECO:0000256" key="3">
    <source>
        <dbReference type="ARBA" id="ARBA00022825"/>
    </source>
</evidence>
<evidence type="ECO:0000313" key="7">
    <source>
        <dbReference type="Proteomes" id="UP000299102"/>
    </source>
</evidence>
<keyword evidence="2" id="KW-0378">Hydrolase</keyword>
<dbReference type="GO" id="GO:0004252">
    <property type="term" value="F:serine-type endopeptidase activity"/>
    <property type="evidence" value="ECO:0007669"/>
    <property type="project" value="InterPro"/>
</dbReference>
<name>A0A4C1TLV2_EUMVA</name>
<keyword evidence="1" id="KW-0645">Protease</keyword>
<feature type="compositionally biased region" description="Polar residues" evidence="4">
    <location>
        <begin position="1"/>
        <end position="14"/>
    </location>
</feature>
<dbReference type="InterPro" id="IPR001254">
    <property type="entry name" value="Trypsin_dom"/>
</dbReference>
<feature type="domain" description="Peptidase S1" evidence="5">
    <location>
        <begin position="14"/>
        <end position="365"/>
    </location>
</feature>
<dbReference type="Pfam" id="PF00089">
    <property type="entry name" value="Trypsin"/>
    <property type="match status" value="2"/>
</dbReference>
<feature type="region of interest" description="Disordered" evidence="4">
    <location>
        <begin position="1"/>
        <end position="38"/>
    </location>
</feature>
<dbReference type="GO" id="GO:0006508">
    <property type="term" value="P:proteolysis"/>
    <property type="evidence" value="ECO:0007669"/>
    <property type="project" value="UniProtKB-KW"/>
</dbReference>
<proteinExistence type="predicted"/>
<dbReference type="PANTHER" id="PTHR24264">
    <property type="entry name" value="TRYPSIN-RELATED"/>
    <property type="match status" value="1"/>
</dbReference>
<dbReference type="EMBL" id="BGZK01000068">
    <property type="protein sequence ID" value="GBP15044.1"/>
    <property type="molecule type" value="Genomic_DNA"/>
</dbReference>
<organism evidence="6 7">
    <name type="scientific">Eumeta variegata</name>
    <name type="common">Bagworm moth</name>
    <name type="synonym">Eumeta japonica</name>
    <dbReference type="NCBI Taxonomy" id="151549"/>
    <lineage>
        <taxon>Eukaryota</taxon>
        <taxon>Metazoa</taxon>
        <taxon>Ecdysozoa</taxon>
        <taxon>Arthropoda</taxon>
        <taxon>Hexapoda</taxon>
        <taxon>Insecta</taxon>
        <taxon>Pterygota</taxon>
        <taxon>Neoptera</taxon>
        <taxon>Endopterygota</taxon>
        <taxon>Lepidoptera</taxon>
        <taxon>Glossata</taxon>
        <taxon>Ditrysia</taxon>
        <taxon>Tineoidea</taxon>
        <taxon>Psychidae</taxon>
        <taxon>Oiketicinae</taxon>
        <taxon>Eumeta</taxon>
    </lineage>
</organism>
<evidence type="ECO:0000256" key="1">
    <source>
        <dbReference type="ARBA" id="ARBA00022670"/>
    </source>
</evidence>
<dbReference type="Gene3D" id="2.40.10.10">
    <property type="entry name" value="Trypsin-like serine proteases"/>
    <property type="match status" value="3"/>
</dbReference>
<keyword evidence="7" id="KW-1185">Reference proteome</keyword>
<feature type="compositionally biased region" description="Basic and acidic residues" evidence="4">
    <location>
        <begin position="17"/>
        <end position="36"/>
    </location>
</feature>
<dbReference type="PROSITE" id="PS50240">
    <property type="entry name" value="TRYPSIN_DOM"/>
    <property type="match status" value="1"/>
</dbReference>
<dbReference type="Proteomes" id="UP000299102">
    <property type="component" value="Unassembled WGS sequence"/>
</dbReference>
<evidence type="ECO:0000313" key="6">
    <source>
        <dbReference type="EMBL" id="GBP15044.1"/>
    </source>
</evidence>
<dbReference type="AlphaFoldDB" id="A0A4C1TLV2"/>
<dbReference type="CDD" id="cd00190">
    <property type="entry name" value="Tryp_SPc"/>
    <property type="match status" value="1"/>
</dbReference>
<evidence type="ECO:0000259" key="5">
    <source>
        <dbReference type="PROSITE" id="PS50240"/>
    </source>
</evidence>
<gene>
    <name evidence="6" type="primary">Sb</name>
    <name evidence="6" type="ORF">EVAR_6684_1</name>
</gene>